<evidence type="ECO:0008006" key="3">
    <source>
        <dbReference type="Google" id="ProtNLM"/>
    </source>
</evidence>
<organism evidence="1 2">
    <name type="scientific">Prorocentrum cordatum</name>
    <dbReference type="NCBI Taxonomy" id="2364126"/>
    <lineage>
        <taxon>Eukaryota</taxon>
        <taxon>Sar</taxon>
        <taxon>Alveolata</taxon>
        <taxon>Dinophyceae</taxon>
        <taxon>Prorocentrales</taxon>
        <taxon>Prorocentraceae</taxon>
        <taxon>Prorocentrum</taxon>
    </lineage>
</organism>
<keyword evidence="2" id="KW-1185">Reference proteome</keyword>
<comment type="caution">
    <text evidence="1">The sequence shown here is derived from an EMBL/GenBank/DDBJ whole genome shotgun (WGS) entry which is preliminary data.</text>
</comment>
<gene>
    <name evidence="1" type="ORF">PCOR1329_LOCUS61157</name>
</gene>
<feature type="non-terminal residue" evidence="1">
    <location>
        <position position="87"/>
    </location>
</feature>
<dbReference type="EMBL" id="CAUYUJ010017689">
    <property type="protein sequence ID" value="CAK0876971.1"/>
    <property type="molecule type" value="Genomic_DNA"/>
</dbReference>
<dbReference type="Proteomes" id="UP001189429">
    <property type="component" value="Unassembled WGS sequence"/>
</dbReference>
<sequence length="87" mass="9871">AKDFQKLHAHFKQLVAENRKLKFAQDQKSQGAMEDKIDKSDQAIKIYAETGDTELAESTRLKLEATVLQIKDLRTPATAHKQCSQML</sequence>
<accession>A0ABN9VVH9</accession>
<protein>
    <recommendedName>
        <fullName evidence="3">Tubulin-specific chaperone A</fullName>
    </recommendedName>
</protein>
<proteinExistence type="predicted"/>
<evidence type="ECO:0000313" key="1">
    <source>
        <dbReference type="EMBL" id="CAK0876971.1"/>
    </source>
</evidence>
<evidence type="ECO:0000313" key="2">
    <source>
        <dbReference type="Proteomes" id="UP001189429"/>
    </source>
</evidence>
<name>A0ABN9VVH9_9DINO</name>
<reference evidence="1" key="1">
    <citation type="submission" date="2023-10" db="EMBL/GenBank/DDBJ databases">
        <authorList>
            <person name="Chen Y."/>
            <person name="Shah S."/>
            <person name="Dougan E. K."/>
            <person name="Thang M."/>
            <person name="Chan C."/>
        </authorList>
    </citation>
    <scope>NUCLEOTIDE SEQUENCE [LARGE SCALE GENOMIC DNA]</scope>
</reference>
<feature type="non-terminal residue" evidence="1">
    <location>
        <position position="1"/>
    </location>
</feature>